<evidence type="ECO:0000256" key="7">
    <source>
        <dbReference type="SAM" id="MobiDB-lite"/>
    </source>
</evidence>
<dbReference type="GO" id="GO:0015109">
    <property type="term" value="F:chromate transmembrane transporter activity"/>
    <property type="evidence" value="ECO:0007669"/>
    <property type="project" value="InterPro"/>
</dbReference>
<dbReference type="Proteomes" id="UP000291469">
    <property type="component" value="Chromosome"/>
</dbReference>
<proteinExistence type="inferred from homology"/>
<dbReference type="EMBL" id="CP036402">
    <property type="protein sequence ID" value="QBI19598.1"/>
    <property type="molecule type" value="Genomic_DNA"/>
</dbReference>
<dbReference type="GO" id="GO:0005886">
    <property type="term" value="C:plasma membrane"/>
    <property type="evidence" value="ECO:0007669"/>
    <property type="project" value="UniProtKB-SubCell"/>
</dbReference>
<dbReference type="InterPro" id="IPR014047">
    <property type="entry name" value="Chr_Tranpt_l_chain"/>
</dbReference>
<dbReference type="PANTHER" id="PTHR33567">
    <property type="entry name" value="CHROMATE ION TRANSPORTER (EUROFUNG)"/>
    <property type="match status" value="1"/>
</dbReference>
<feature type="transmembrane region" description="Helical" evidence="8">
    <location>
        <begin position="185"/>
        <end position="214"/>
    </location>
</feature>
<evidence type="ECO:0000256" key="6">
    <source>
        <dbReference type="ARBA" id="ARBA00023136"/>
    </source>
</evidence>
<sequence>MAEGAPGPGAAPGDSGDDGGDEGAPRAPVRAEGAHQPEYAERTASWPGLLGVFLKLGVVAFGGPVAHIAMMDKEVVERRRWVHRQHFLDVMAATNLLPGPNSTQMTMHIGYVQRGTAGVWAAGSAFILPAALITFALTWLYVELRDLPAMDAVFYGVQPVVIAVIATAMVRLAPTAASEWRTRGVFAGALALGLLGVNELVVLALGALAGVVLYRWRPWQRRPRRGVNGMVITPLAPWLATTPTPTAAPDLVWQLAWLFAKFGVTLFGSGYLLVAYLQTDIVDRFGLLTTEQLIEAIVIGEMTPGPLFTVSTAVGYMVGDVPGAVVATVAIFFPSFFLAMLLGRWMPAIKRSEVASAVLKGLTAAVLGVMLAVAVEIGMRVIVDVPTGALALAALAALVWTRVSAILLIPIGGLLGYLWITFVA</sequence>
<dbReference type="InterPro" id="IPR003370">
    <property type="entry name" value="Chromate_transpt"/>
</dbReference>
<evidence type="ECO:0000256" key="1">
    <source>
        <dbReference type="ARBA" id="ARBA00004651"/>
    </source>
</evidence>
<feature type="transmembrane region" description="Helical" evidence="8">
    <location>
        <begin position="357"/>
        <end position="383"/>
    </location>
</feature>
<comment type="similarity">
    <text evidence="2">Belongs to the chromate ion transporter (CHR) (TC 2.A.51) family.</text>
</comment>
<keyword evidence="6 8" id="KW-0472">Membrane</keyword>
<dbReference type="RefSeq" id="WP_131154595.1">
    <property type="nucleotide sequence ID" value="NZ_CP036402.1"/>
</dbReference>
<organism evidence="9 10">
    <name type="scientific">Egibacter rhizosphaerae</name>
    <dbReference type="NCBI Taxonomy" id="1670831"/>
    <lineage>
        <taxon>Bacteria</taxon>
        <taxon>Bacillati</taxon>
        <taxon>Actinomycetota</taxon>
        <taxon>Nitriliruptoria</taxon>
        <taxon>Egibacterales</taxon>
        <taxon>Egibacteraceae</taxon>
        <taxon>Egibacter</taxon>
    </lineage>
</organism>
<feature type="transmembrane region" description="Helical" evidence="8">
    <location>
        <begin position="117"/>
        <end position="141"/>
    </location>
</feature>
<protein>
    <submittedName>
        <fullName evidence="9">Chromate efflux transporter</fullName>
    </submittedName>
</protein>
<dbReference type="PANTHER" id="PTHR33567:SF3">
    <property type="entry name" value="CHROMATE ION TRANSPORTER (EUROFUNG)"/>
    <property type="match status" value="1"/>
</dbReference>
<keyword evidence="10" id="KW-1185">Reference proteome</keyword>
<gene>
    <name evidence="9" type="primary">chrA</name>
    <name evidence="9" type="ORF">ER308_08560</name>
</gene>
<feature type="transmembrane region" description="Helical" evidence="8">
    <location>
        <begin position="324"/>
        <end position="345"/>
    </location>
</feature>
<dbReference type="PIRSF" id="PIRSF004810">
    <property type="entry name" value="ChrA"/>
    <property type="match status" value="1"/>
</dbReference>
<evidence type="ECO:0000313" key="9">
    <source>
        <dbReference type="EMBL" id="QBI19598.1"/>
    </source>
</evidence>
<evidence type="ECO:0000256" key="2">
    <source>
        <dbReference type="ARBA" id="ARBA00005262"/>
    </source>
</evidence>
<feature type="transmembrane region" description="Helical" evidence="8">
    <location>
        <begin position="49"/>
        <end position="70"/>
    </location>
</feature>
<keyword evidence="4 8" id="KW-0812">Transmembrane</keyword>
<feature type="region of interest" description="Disordered" evidence="7">
    <location>
        <begin position="1"/>
        <end position="38"/>
    </location>
</feature>
<keyword evidence="3" id="KW-1003">Cell membrane</keyword>
<reference evidence="9 10" key="1">
    <citation type="submission" date="2019-01" db="EMBL/GenBank/DDBJ databases">
        <title>Egibacter rhizosphaerae EGI 80759T.</title>
        <authorList>
            <person name="Chen D.-D."/>
            <person name="Tian Y."/>
            <person name="Jiao J.-Y."/>
            <person name="Zhang X.-T."/>
            <person name="Zhang Y.-G."/>
            <person name="Zhang Y."/>
            <person name="Xiao M."/>
            <person name="Shu W.-S."/>
            <person name="Li W.-J."/>
        </authorList>
    </citation>
    <scope>NUCLEOTIDE SEQUENCE [LARGE SCALE GENOMIC DNA]</scope>
    <source>
        <strain evidence="9 10">EGI 80759</strain>
    </source>
</reference>
<feature type="transmembrane region" description="Helical" evidence="8">
    <location>
        <begin position="255"/>
        <end position="277"/>
    </location>
</feature>
<accession>A0A411YEG5</accession>
<dbReference type="KEGG" id="erz:ER308_08560"/>
<feature type="transmembrane region" description="Helical" evidence="8">
    <location>
        <begin position="153"/>
        <end position="173"/>
    </location>
</feature>
<evidence type="ECO:0000256" key="4">
    <source>
        <dbReference type="ARBA" id="ARBA00022692"/>
    </source>
</evidence>
<feature type="transmembrane region" description="Helical" evidence="8">
    <location>
        <begin position="389"/>
        <end position="420"/>
    </location>
</feature>
<dbReference type="NCBIfam" id="TIGR00937">
    <property type="entry name" value="2A51"/>
    <property type="match status" value="1"/>
</dbReference>
<evidence type="ECO:0000256" key="3">
    <source>
        <dbReference type="ARBA" id="ARBA00022475"/>
    </source>
</evidence>
<feature type="transmembrane region" description="Helical" evidence="8">
    <location>
        <begin position="298"/>
        <end position="318"/>
    </location>
</feature>
<dbReference type="AlphaFoldDB" id="A0A411YEG5"/>
<comment type="subcellular location">
    <subcellularLocation>
        <location evidence="1">Cell membrane</location>
        <topology evidence="1">Multi-pass membrane protein</topology>
    </subcellularLocation>
</comment>
<dbReference type="Pfam" id="PF02417">
    <property type="entry name" value="Chromate_transp"/>
    <property type="match status" value="2"/>
</dbReference>
<dbReference type="OrthoDB" id="8969999at2"/>
<keyword evidence="5 8" id="KW-1133">Transmembrane helix</keyword>
<evidence type="ECO:0000313" key="10">
    <source>
        <dbReference type="Proteomes" id="UP000291469"/>
    </source>
</evidence>
<evidence type="ECO:0000256" key="5">
    <source>
        <dbReference type="ARBA" id="ARBA00022989"/>
    </source>
</evidence>
<name>A0A411YEG5_9ACTN</name>
<evidence type="ECO:0000256" key="8">
    <source>
        <dbReference type="SAM" id="Phobius"/>
    </source>
</evidence>